<reference evidence="2" key="1">
    <citation type="submission" date="2018-01" db="EMBL/GenBank/DDBJ databases">
        <authorList>
            <person name="Mao J.F."/>
        </authorList>
    </citation>
    <scope>NUCLEOTIDE SEQUENCE</scope>
    <source>
        <strain evidence="2">Huo1</strain>
        <tissue evidence="2">Leaf</tissue>
    </source>
</reference>
<gene>
    <name evidence="2" type="ORF">SASPL_131015</name>
</gene>
<sequence length="131" mass="14875">MAYEAWSYGERGMKILSKRDLLLGHKVRNLVFCEHYVFGKLHRNKFSKKGVHLTKGTLDYIHMDCWDPSRAESIGEDSDSVDKQVELQVTHDESESQLQGGEDQHTTAGTTSSDIHPKAHEDRCEASIEQS</sequence>
<keyword evidence="3" id="KW-1185">Reference proteome</keyword>
<dbReference type="EMBL" id="PNBA02000011">
    <property type="protein sequence ID" value="KAG6408013.1"/>
    <property type="molecule type" value="Genomic_DNA"/>
</dbReference>
<protein>
    <submittedName>
        <fullName evidence="2">Uncharacterized protein</fullName>
    </submittedName>
</protein>
<name>A0A8X8ZKL9_SALSN</name>
<comment type="caution">
    <text evidence="2">The sequence shown here is derived from an EMBL/GenBank/DDBJ whole genome shotgun (WGS) entry which is preliminary data.</text>
</comment>
<evidence type="ECO:0000256" key="1">
    <source>
        <dbReference type="SAM" id="MobiDB-lite"/>
    </source>
</evidence>
<proteinExistence type="predicted"/>
<reference evidence="2" key="2">
    <citation type="submission" date="2020-08" db="EMBL/GenBank/DDBJ databases">
        <title>Plant Genome Project.</title>
        <authorList>
            <person name="Zhang R.-G."/>
        </authorList>
    </citation>
    <scope>NUCLEOTIDE SEQUENCE</scope>
    <source>
        <strain evidence="2">Huo1</strain>
        <tissue evidence="2">Leaf</tissue>
    </source>
</reference>
<organism evidence="2">
    <name type="scientific">Salvia splendens</name>
    <name type="common">Scarlet sage</name>
    <dbReference type="NCBI Taxonomy" id="180675"/>
    <lineage>
        <taxon>Eukaryota</taxon>
        <taxon>Viridiplantae</taxon>
        <taxon>Streptophyta</taxon>
        <taxon>Embryophyta</taxon>
        <taxon>Tracheophyta</taxon>
        <taxon>Spermatophyta</taxon>
        <taxon>Magnoliopsida</taxon>
        <taxon>eudicotyledons</taxon>
        <taxon>Gunneridae</taxon>
        <taxon>Pentapetalae</taxon>
        <taxon>asterids</taxon>
        <taxon>lamiids</taxon>
        <taxon>Lamiales</taxon>
        <taxon>Lamiaceae</taxon>
        <taxon>Nepetoideae</taxon>
        <taxon>Mentheae</taxon>
        <taxon>Salviinae</taxon>
        <taxon>Salvia</taxon>
        <taxon>Salvia subgen. Calosphace</taxon>
        <taxon>core Calosphace</taxon>
    </lineage>
</organism>
<feature type="compositionally biased region" description="Basic and acidic residues" evidence="1">
    <location>
        <begin position="115"/>
        <end position="131"/>
    </location>
</feature>
<dbReference type="AlphaFoldDB" id="A0A8X8ZKL9"/>
<evidence type="ECO:0000313" key="3">
    <source>
        <dbReference type="Proteomes" id="UP000298416"/>
    </source>
</evidence>
<evidence type="ECO:0000313" key="2">
    <source>
        <dbReference type="EMBL" id="KAG6408013.1"/>
    </source>
</evidence>
<feature type="region of interest" description="Disordered" evidence="1">
    <location>
        <begin position="88"/>
        <end position="131"/>
    </location>
</feature>
<dbReference type="Proteomes" id="UP000298416">
    <property type="component" value="Unassembled WGS sequence"/>
</dbReference>
<accession>A0A8X8ZKL9</accession>